<reference evidence="1 2" key="1">
    <citation type="journal article" date="2013" name="ISME J.">
        <title>Metabolic model for the filamentous 'Candidatus Microthrix parvicella' based on genomic and metagenomic analyses.</title>
        <authorList>
            <person name="Jon McIlroy S."/>
            <person name="Kristiansen R."/>
            <person name="Albertsen M."/>
            <person name="Michael Karst S."/>
            <person name="Rossetti S."/>
            <person name="Lund Nielsen J."/>
            <person name="Tandoi V."/>
            <person name="James Seviour R."/>
            <person name="Nielsen P.H."/>
        </authorList>
    </citation>
    <scope>NUCLEOTIDE SEQUENCE [LARGE SCALE GENOMIC DNA]</scope>
    <source>
        <strain evidence="1 2">RN1</strain>
    </source>
</reference>
<evidence type="ECO:0000313" key="2">
    <source>
        <dbReference type="Proteomes" id="UP000018291"/>
    </source>
</evidence>
<protein>
    <submittedName>
        <fullName evidence="1">Uncharacterized protein</fullName>
    </submittedName>
</protein>
<dbReference type="AlphaFoldDB" id="R4Z2E4"/>
<proteinExistence type="predicted"/>
<dbReference type="Proteomes" id="UP000018291">
    <property type="component" value="Unassembled WGS sequence"/>
</dbReference>
<comment type="caution">
    <text evidence="1">The sequence shown here is derived from an EMBL/GenBank/DDBJ whole genome shotgun (WGS) entry which is preliminary data.</text>
</comment>
<keyword evidence="2" id="KW-1185">Reference proteome</keyword>
<name>R4Z2E4_9ACTN</name>
<dbReference type="EMBL" id="CANL01000041">
    <property type="protein sequence ID" value="CCM64795.1"/>
    <property type="molecule type" value="Genomic_DNA"/>
</dbReference>
<organism evidence="1 2">
    <name type="scientific">Candidatus Neomicrothrix parvicella RN1</name>
    <dbReference type="NCBI Taxonomy" id="1229780"/>
    <lineage>
        <taxon>Bacteria</taxon>
        <taxon>Bacillati</taxon>
        <taxon>Actinomycetota</taxon>
        <taxon>Acidimicrobiia</taxon>
        <taxon>Acidimicrobiales</taxon>
        <taxon>Microthrixaceae</taxon>
        <taxon>Candidatus Neomicrothrix</taxon>
    </lineage>
</organism>
<evidence type="ECO:0000313" key="1">
    <source>
        <dbReference type="EMBL" id="CCM64795.1"/>
    </source>
</evidence>
<dbReference type="STRING" id="1229780.BN381_460006"/>
<accession>R4Z2E4</accession>
<dbReference type="eggNOG" id="COG4584">
    <property type="taxonomic scope" value="Bacteria"/>
</dbReference>
<gene>
    <name evidence="1" type="ORF">BN381_460006</name>
</gene>
<dbReference type="HOGENOM" id="CLU_2286349_0_0_11"/>
<sequence length="101" mass="11051">MSRHTFVWLSFNQNLATVIDGCEAAWQFFGGVFRVLVPDLCRPRDYADFAAEGGALAGCDGVRARHSCGLTLRLSPSEPFGSVKQGGSRWAPFHGHVAVRR</sequence>